<dbReference type="PROSITE" id="PS51336">
    <property type="entry name" value="DM10"/>
    <property type="match status" value="3"/>
</dbReference>
<evidence type="ECO:0000256" key="3">
    <source>
        <dbReference type="ARBA" id="ARBA00022737"/>
    </source>
</evidence>
<evidence type="ECO:0000256" key="2">
    <source>
        <dbReference type="ARBA" id="ARBA00022490"/>
    </source>
</evidence>
<keyword evidence="8" id="KW-0966">Cell projection</keyword>
<evidence type="ECO:0000256" key="6">
    <source>
        <dbReference type="ARBA" id="ARBA00023069"/>
    </source>
</evidence>
<dbReference type="GO" id="GO:0005509">
    <property type="term" value="F:calcium ion binding"/>
    <property type="evidence" value="ECO:0007669"/>
    <property type="project" value="InterPro"/>
</dbReference>
<feature type="domain" description="DM10" evidence="10">
    <location>
        <begin position="405"/>
        <end position="517"/>
    </location>
</feature>
<dbReference type="CDD" id="cd00051">
    <property type="entry name" value="EFh"/>
    <property type="match status" value="1"/>
</dbReference>
<evidence type="ECO:0000256" key="8">
    <source>
        <dbReference type="ARBA" id="ARBA00023273"/>
    </source>
</evidence>
<dbReference type="SMART" id="SM00676">
    <property type="entry name" value="DM10"/>
    <property type="match status" value="3"/>
</dbReference>
<dbReference type="Gene3D" id="2.30.29.170">
    <property type="match status" value="3"/>
</dbReference>
<feature type="domain" description="DM10" evidence="10">
    <location>
        <begin position="83"/>
        <end position="186"/>
    </location>
</feature>
<sequence length="605" mass="69364">MRLTAPKPPVTIRGMSAYGNILSDGLEDGALEDTRSFRGMDGRDSSLSMVSDYTLSYGLEALDNDKLVKNDDGRFVPAFVALDRKVLRFHVWFRDPRAAVGFKIRQATLFHYLEDGSTRVSEKRVENSGIVTGEVACRHRAPKPGSGGEFYSVEDFDVGVEVVIFGRTYSIIDMDDFTREFYELNGIARGEPLPMPSDYVEPSTTAGPPKTIHSYPDVVFQSQGVSDRFLNLDRKVLRFYCSWNDDRAYGEETYYVLHYFLVDDTAEVLEVHHRNDGRDPWTSLLKRRPLLKGLPRQVIETEEDRKKNPQPRWHWTELTVGKVIQLYNRDFLIRDCDQFTRDWMDKHGLPQTEAVLPEPPALLEFKRKIPNYLGFGSREDSFQTVLNPIMPKVNKKDFIKAMANSGKIMRFKAKIVSTIPEDEGRLFIISFFLADDELSVYELPTRNTFSGLRADGSKFLEKKKVLHPDSKQSSIPRYYSLNDLQTWQVGSRVVINSFQFEIIGTDDYTSNLLSGEHQQIDMSKRLILSQIKSEMRKIAIQQKDQFEYVDRRDDGVISADELDATLKSVGIRVSEAEIHELISLFDLDGDGALNFEEFNKMLEQI</sequence>
<keyword evidence="3" id="KW-0677">Repeat</keyword>
<dbReference type="InterPro" id="IPR040193">
    <property type="entry name" value="EFHC1/EFHC2/EFHB"/>
</dbReference>
<dbReference type="InterPro" id="IPR011992">
    <property type="entry name" value="EF-hand-dom_pair"/>
</dbReference>
<dbReference type="SMART" id="SM00054">
    <property type="entry name" value="EFh"/>
    <property type="match status" value="2"/>
</dbReference>
<dbReference type="GO" id="GO:0072686">
    <property type="term" value="C:mitotic spindle"/>
    <property type="evidence" value="ECO:0007669"/>
    <property type="project" value="TreeGrafter"/>
</dbReference>
<dbReference type="Pfam" id="PF13833">
    <property type="entry name" value="EF-hand_8"/>
    <property type="match status" value="1"/>
</dbReference>
<dbReference type="AlphaFoldDB" id="A0A7S0HPK1"/>
<dbReference type="EMBL" id="HBEO01024053">
    <property type="protein sequence ID" value="CAD8494622.1"/>
    <property type="molecule type" value="Transcribed_RNA"/>
</dbReference>
<evidence type="ECO:0008006" key="12">
    <source>
        <dbReference type="Google" id="ProtNLM"/>
    </source>
</evidence>
<dbReference type="GO" id="GO:0043014">
    <property type="term" value="F:alpha-tubulin binding"/>
    <property type="evidence" value="ECO:0007669"/>
    <property type="project" value="TreeGrafter"/>
</dbReference>
<organism evidence="11">
    <name type="scientific">Hanusia phi</name>
    <dbReference type="NCBI Taxonomy" id="3032"/>
    <lineage>
        <taxon>Eukaryota</taxon>
        <taxon>Cryptophyceae</taxon>
        <taxon>Pyrenomonadales</taxon>
        <taxon>Geminigeraceae</taxon>
        <taxon>Hanusia</taxon>
    </lineage>
</organism>
<dbReference type="PANTHER" id="PTHR12086">
    <property type="entry name" value="EF-HAND DOMAIN C-TERMINAL CONTAINING PROTEIN"/>
    <property type="match status" value="1"/>
</dbReference>
<name>A0A7S0HPK1_9CRYP</name>
<evidence type="ECO:0000256" key="1">
    <source>
        <dbReference type="ARBA" id="ARBA00004611"/>
    </source>
</evidence>
<dbReference type="PROSITE" id="PS50222">
    <property type="entry name" value="EF_HAND_2"/>
    <property type="match status" value="2"/>
</dbReference>
<dbReference type="GO" id="GO:0060285">
    <property type="term" value="P:cilium-dependent cell motility"/>
    <property type="evidence" value="ECO:0007669"/>
    <property type="project" value="TreeGrafter"/>
</dbReference>
<dbReference type="Gene3D" id="1.10.238.10">
    <property type="entry name" value="EF-hand"/>
    <property type="match status" value="1"/>
</dbReference>
<evidence type="ECO:0000256" key="5">
    <source>
        <dbReference type="ARBA" id="ARBA00022846"/>
    </source>
</evidence>
<dbReference type="SUPFAM" id="SSF47473">
    <property type="entry name" value="EF-hand"/>
    <property type="match status" value="1"/>
</dbReference>
<feature type="domain" description="EF-hand" evidence="9">
    <location>
        <begin position="543"/>
        <end position="572"/>
    </location>
</feature>
<protein>
    <recommendedName>
        <fullName evidence="12">Calmodulin</fullName>
    </recommendedName>
</protein>
<dbReference type="InterPro" id="IPR006602">
    <property type="entry name" value="DM10_dom"/>
</dbReference>
<dbReference type="FunFam" id="2.30.29.170:FF:000004">
    <property type="entry name" value="EF-hand domain containing 2"/>
    <property type="match status" value="1"/>
</dbReference>
<feature type="domain" description="EF-hand" evidence="9">
    <location>
        <begin position="573"/>
        <end position="605"/>
    </location>
</feature>
<evidence type="ECO:0000259" key="10">
    <source>
        <dbReference type="PROSITE" id="PS51336"/>
    </source>
</evidence>
<keyword evidence="2" id="KW-0963">Cytoplasm</keyword>
<evidence type="ECO:0000313" key="11">
    <source>
        <dbReference type="EMBL" id="CAD8494622.1"/>
    </source>
</evidence>
<dbReference type="Pfam" id="PF06565">
    <property type="entry name" value="DM10_dom"/>
    <property type="match status" value="3"/>
</dbReference>
<dbReference type="PROSITE" id="PS00018">
    <property type="entry name" value="EF_HAND_1"/>
    <property type="match status" value="1"/>
</dbReference>
<keyword evidence="5" id="KW-0282">Flagellum</keyword>
<keyword evidence="4" id="KW-0106">Calcium</keyword>
<dbReference type="InterPro" id="IPR018247">
    <property type="entry name" value="EF_Hand_1_Ca_BS"/>
</dbReference>
<keyword evidence="6" id="KW-0969">Cilium</keyword>
<feature type="domain" description="DM10" evidence="10">
    <location>
        <begin position="233"/>
        <end position="348"/>
    </location>
</feature>
<dbReference type="InterPro" id="IPR002048">
    <property type="entry name" value="EF_hand_dom"/>
</dbReference>
<accession>A0A7S0HPK1</accession>
<evidence type="ECO:0000259" key="9">
    <source>
        <dbReference type="PROSITE" id="PS50222"/>
    </source>
</evidence>
<evidence type="ECO:0000256" key="4">
    <source>
        <dbReference type="ARBA" id="ARBA00022837"/>
    </source>
</evidence>
<dbReference type="PANTHER" id="PTHR12086:SF9">
    <property type="entry name" value="EF-HAND DOMAIN-CONTAINING PROTEIN 1"/>
    <property type="match status" value="1"/>
</dbReference>
<gene>
    <name evidence="11" type="ORF">HPHI1048_LOCUS16210</name>
</gene>
<proteinExistence type="predicted"/>
<dbReference type="GO" id="GO:0005930">
    <property type="term" value="C:axoneme"/>
    <property type="evidence" value="ECO:0007669"/>
    <property type="project" value="TreeGrafter"/>
</dbReference>
<evidence type="ECO:0000256" key="7">
    <source>
        <dbReference type="ARBA" id="ARBA00023212"/>
    </source>
</evidence>
<keyword evidence="7" id="KW-0206">Cytoskeleton</keyword>
<reference evidence="11" key="1">
    <citation type="submission" date="2021-01" db="EMBL/GenBank/DDBJ databases">
        <authorList>
            <person name="Corre E."/>
            <person name="Pelletier E."/>
            <person name="Niang G."/>
            <person name="Scheremetjew M."/>
            <person name="Finn R."/>
            <person name="Kale V."/>
            <person name="Holt S."/>
            <person name="Cochrane G."/>
            <person name="Meng A."/>
            <person name="Brown T."/>
            <person name="Cohen L."/>
        </authorList>
    </citation>
    <scope>NUCLEOTIDE SEQUENCE</scope>
    <source>
        <strain evidence="11">CCMP325</strain>
    </source>
</reference>
<dbReference type="GO" id="GO:0007052">
    <property type="term" value="P:mitotic spindle organization"/>
    <property type="evidence" value="ECO:0007669"/>
    <property type="project" value="TreeGrafter"/>
</dbReference>
<dbReference type="GO" id="GO:0000281">
    <property type="term" value="P:mitotic cytokinesis"/>
    <property type="evidence" value="ECO:0007669"/>
    <property type="project" value="TreeGrafter"/>
</dbReference>
<comment type="subcellular location">
    <subcellularLocation>
        <location evidence="1">Cytoplasm</location>
        <location evidence="1">Cytoskeleton</location>
        <location evidence="1">Flagellum axoneme</location>
    </subcellularLocation>
</comment>